<dbReference type="PANTHER" id="PTHR28265">
    <property type="entry name" value="MAINTENANCE OF TELOMERE CAPPING PROTEIN 1"/>
    <property type="match status" value="1"/>
</dbReference>
<sequence length="580" mass="61521">MSAKRTKKPAANEVDDLFEGIGDDSAVKKPTKAKSTAPKSRGGDKHEKDPLAELENELEEVPSRPHTPRVRDAVSSKRTSTATPPPGAPRQSEDKSTNLPRKSVESTRSFHASFTPSATSSELQDAEKKGPVEQAAPAASGGAGGGWWGGIFATASATANAAMKQAEAAYKEIQKNEEAKKWAEQVRGNVGALKGLGDDLRHRALPTIADIMHTLAPPISSHERLLIHITHDIVGYPSLDPLIYEVFSRVMSQVEGGDLLVIQRGQESTARRASDVTYTKHSSSSSVAGWRDGPWWRQVDAPRNLGAVRGLPEGTKLCRVGAESYAHDYFAGRGGIAEAQRRALEPVSDENPVRTSDIFLAVQAITVDATPALFAGSTAEKAEKESSGVADDDESSAADAHVCFAVYVLDPVHEIVYSTVSQALPARWIRWLDTPSATTTTATTSSGPTPKASGSGDSEEEESSEEEEEDDDDEEGNERPPPQRQTGGARGGGGAAIGVEGDGLSIPDEIRAIVEGGGVDPREWVAEWVEETLTLSIGVLAQRYVARRMGVGEGGLGKGKQKVESIVQDGAGEAARAGLI</sequence>
<dbReference type="eggNOG" id="ENOG502QU4J">
    <property type="taxonomic scope" value="Eukaryota"/>
</dbReference>
<dbReference type="InterPro" id="IPR018814">
    <property type="entry name" value="DUF5427"/>
</dbReference>
<feature type="compositionally biased region" description="Polar residues" evidence="1">
    <location>
        <begin position="106"/>
        <end position="123"/>
    </location>
</feature>
<feature type="compositionally biased region" description="Low complexity" evidence="1">
    <location>
        <begin position="437"/>
        <end position="456"/>
    </location>
</feature>
<accession>M7T9I7</accession>
<dbReference type="OMA" id="RIHLVHD"/>
<feature type="region of interest" description="Disordered" evidence="1">
    <location>
        <begin position="437"/>
        <end position="502"/>
    </location>
</feature>
<dbReference type="HOGENOM" id="CLU_034224_0_1_1"/>
<dbReference type="Proteomes" id="UP000012174">
    <property type="component" value="Unassembled WGS sequence"/>
</dbReference>
<feature type="compositionally biased region" description="Acidic residues" evidence="1">
    <location>
        <begin position="457"/>
        <end position="476"/>
    </location>
</feature>
<gene>
    <name evidence="2" type="ORF">UCREL1_9754</name>
</gene>
<reference evidence="3" key="1">
    <citation type="journal article" date="2013" name="Genome Announc.">
        <title>Draft genome sequence of the grapevine dieback fungus Eutypa lata UCR-EL1.</title>
        <authorList>
            <person name="Blanco-Ulate B."/>
            <person name="Rolshausen P.E."/>
            <person name="Cantu D."/>
        </authorList>
    </citation>
    <scope>NUCLEOTIDE SEQUENCE [LARGE SCALE GENOMIC DNA]</scope>
    <source>
        <strain evidence="3">UCR-EL1</strain>
    </source>
</reference>
<dbReference type="PANTHER" id="PTHR28265:SF1">
    <property type="entry name" value="MAINTENANCE OF TELOMERE CAPPING PROTEIN 1"/>
    <property type="match status" value="1"/>
</dbReference>
<name>M7T9I7_EUTLA</name>
<keyword evidence="3" id="KW-1185">Reference proteome</keyword>
<proteinExistence type="predicted"/>
<dbReference type="STRING" id="1287681.M7T9I7"/>
<feature type="compositionally biased region" description="Acidic residues" evidence="1">
    <location>
        <begin position="13"/>
        <end position="22"/>
    </location>
</feature>
<feature type="compositionally biased region" description="Basic and acidic residues" evidence="1">
    <location>
        <begin position="41"/>
        <end position="51"/>
    </location>
</feature>
<feature type="region of interest" description="Disordered" evidence="1">
    <location>
        <begin position="1"/>
        <end position="143"/>
    </location>
</feature>
<dbReference type="KEGG" id="ela:UCREL1_9754"/>
<evidence type="ECO:0000256" key="1">
    <source>
        <dbReference type="SAM" id="MobiDB-lite"/>
    </source>
</evidence>
<evidence type="ECO:0000313" key="3">
    <source>
        <dbReference type="Proteomes" id="UP000012174"/>
    </source>
</evidence>
<protein>
    <recommendedName>
        <fullName evidence="4">Maintenance of telomere capping protein 1 protein</fullName>
    </recommendedName>
</protein>
<dbReference type="OrthoDB" id="5594977at2759"/>
<evidence type="ECO:0008006" key="4">
    <source>
        <dbReference type="Google" id="ProtNLM"/>
    </source>
</evidence>
<organism evidence="2 3">
    <name type="scientific">Eutypa lata (strain UCR-EL1)</name>
    <name type="common">Grapevine dieback disease fungus</name>
    <name type="synonym">Eutypa armeniacae</name>
    <dbReference type="NCBI Taxonomy" id="1287681"/>
    <lineage>
        <taxon>Eukaryota</taxon>
        <taxon>Fungi</taxon>
        <taxon>Dikarya</taxon>
        <taxon>Ascomycota</taxon>
        <taxon>Pezizomycotina</taxon>
        <taxon>Sordariomycetes</taxon>
        <taxon>Xylariomycetidae</taxon>
        <taxon>Xylariales</taxon>
        <taxon>Diatrypaceae</taxon>
        <taxon>Eutypa</taxon>
    </lineage>
</organism>
<dbReference type="EMBL" id="KB707241">
    <property type="protein sequence ID" value="EMR63310.1"/>
    <property type="molecule type" value="Genomic_DNA"/>
</dbReference>
<dbReference type="Pfam" id="PF10310">
    <property type="entry name" value="DUF5427"/>
    <property type="match status" value="1"/>
</dbReference>
<dbReference type="AlphaFoldDB" id="M7T9I7"/>
<evidence type="ECO:0000313" key="2">
    <source>
        <dbReference type="EMBL" id="EMR63310.1"/>
    </source>
</evidence>